<dbReference type="Pfam" id="PF00703">
    <property type="entry name" value="Glyco_hydro_2"/>
    <property type="match status" value="1"/>
</dbReference>
<dbReference type="Gene3D" id="2.60.120.260">
    <property type="entry name" value="Galactose-binding domain-like"/>
    <property type="match status" value="1"/>
</dbReference>
<dbReference type="SUPFAM" id="SSF49303">
    <property type="entry name" value="beta-Galactosidase/glucuronidase domain"/>
    <property type="match status" value="2"/>
</dbReference>
<evidence type="ECO:0000256" key="2">
    <source>
        <dbReference type="ARBA" id="ARBA00007401"/>
    </source>
</evidence>
<dbReference type="EMBL" id="RKHL01000001">
    <property type="protein sequence ID" value="ROR80347.1"/>
    <property type="molecule type" value="Genomic_DNA"/>
</dbReference>
<evidence type="ECO:0000256" key="1">
    <source>
        <dbReference type="ARBA" id="ARBA00000829"/>
    </source>
</evidence>
<dbReference type="AlphaFoldDB" id="A0A3N2BYN3"/>
<gene>
    <name evidence="8" type="ORF">EDD42_0386</name>
</gene>
<evidence type="ECO:0000256" key="4">
    <source>
        <dbReference type="ARBA" id="ARBA00022801"/>
    </source>
</evidence>
<dbReference type="GO" id="GO:0006516">
    <property type="term" value="P:glycoprotein catabolic process"/>
    <property type="evidence" value="ECO:0007669"/>
    <property type="project" value="TreeGrafter"/>
</dbReference>
<evidence type="ECO:0000313" key="8">
    <source>
        <dbReference type="EMBL" id="ROR80347.1"/>
    </source>
</evidence>
<comment type="similarity">
    <text evidence="2">Belongs to the glycosyl hydrolase 2 family.</text>
</comment>
<evidence type="ECO:0000259" key="6">
    <source>
        <dbReference type="Pfam" id="PF00703"/>
    </source>
</evidence>
<dbReference type="PANTHER" id="PTHR43730:SF1">
    <property type="entry name" value="BETA-MANNOSIDASE"/>
    <property type="match status" value="1"/>
</dbReference>
<keyword evidence="9" id="KW-1185">Reference proteome</keyword>
<dbReference type="Pfam" id="PF22666">
    <property type="entry name" value="Glyco_hydro_2_N2"/>
    <property type="match status" value="1"/>
</dbReference>
<reference evidence="8 9" key="1">
    <citation type="submission" date="2018-11" db="EMBL/GenBank/DDBJ databases">
        <title>Sequencing the genomes of 1000 actinobacteria strains.</title>
        <authorList>
            <person name="Klenk H.-P."/>
        </authorList>
    </citation>
    <scope>NUCLEOTIDE SEQUENCE [LARGE SCALE GENOMIC DNA]</scope>
    <source>
        <strain evidence="8 9">DSM 14012</strain>
    </source>
</reference>
<dbReference type="Proteomes" id="UP000266915">
    <property type="component" value="Unassembled WGS sequence"/>
</dbReference>
<comment type="caution">
    <text evidence="8">The sequence shown here is derived from an EMBL/GenBank/DDBJ whole genome shotgun (WGS) entry which is preliminary data.</text>
</comment>
<dbReference type="InterPro" id="IPR036156">
    <property type="entry name" value="Beta-gal/glucu_dom_sf"/>
</dbReference>
<dbReference type="InterPro" id="IPR017853">
    <property type="entry name" value="GH"/>
</dbReference>
<feature type="domain" description="Glycoside hydrolase family 2 immunoglobulin-like beta-sandwich" evidence="6">
    <location>
        <begin position="207"/>
        <end position="304"/>
    </location>
</feature>
<dbReference type="Gene3D" id="2.60.40.10">
    <property type="entry name" value="Immunoglobulins"/>
    <property type="match status" value="2"/>
</dbReference>
<keyword evidence="5" id="KW-0326">Glycosidase</keyword>
<feature type="domain" description="Beta-mannosidase-like galactose-binding" evidence="7">
    <location>
        <begin position="21"/>
        <end position="192"/>
    </location>
</feature>
<evidence type="ECO:0000256" key="5">
    <source>
        <dbReference type="ARBA" id="ARBA00023295"/>
    </source>
</evidence>
<accession>A0A3N2BYN3</accession>
<comment type="catalytic activity">
    <reaction evidence="1">
        <text>Hydrolysis of terminal, non-reducing beta-D-mannose residues in beta-D-mannosides.</text>
        <dbReference type="EC" id="3.2.1.25"/>
    </reaction>
</comment>
<evidence type="ECO:0000313" key="9">
    <source>
        <dbReference type="Proteomes" id="UP000266915"/>
    </source>
</evidence>
<keyword evidence="4" id="KW-0378">Hydrolase</keyword>
<dbReference type="PANTHER" id="PTHR43730">
    <property type="entry name" value="BETA-MANNOSIDASE"/>
    <property type="match status" value="1"/>
</dbReference>
<dbReference type="InterPro" id="IPR008979">
    <property type="entry name" value="Galactose-bd-like_sf"/>
</dbReference>
<dbReference type="EC" id="3.2.1.25" evidence="3"/>
<protein>
    <recommendedName>
        <fullName evidence="3">beta-mannosidase</fullName>
        <ecNumber evidence="3">3.2.1.25</ecNumber>
    </recommendedName>
</protein>
<evidence type="ECO:0000256" key="3">
    <source>
        <dbReference type="ARBA" id="ARBA00012754"/>
    </source>
</evidence>
<dbReference type="Gene3D" id="3.20.20.80">
    <property type="entry name" value="Glycosidases"/>
    <property type="match status" value="1"/>
</dbReference>
<dbReference type="InterPro" id="IPR050887">
    <property type="entry name" value="Beta-mannosidase_GH2"/>
</dbReference>
<name>A0A3N2BYN3_9MICO</name>
<dbReference type="FunFam" id="3.20.20.80:FF:000050">
    <property type="entry name" value="Beta-mannosidase B"/>
    <property type="match status" value="1"/>
</dbReference>
<dbReference type="SUPFAM" id="SSF51445">
    <property type="entry name" value="(Trans)glycosidases"/>
    <property type="match status" value="1"/>
</dbReference>
<proteinExistence type="inferred from homology"/>
<dbReference type="SUPFAM" id="SSF49785">
    <property type="entry name" value="Galactose-binding domain-like"/>
    <property type="match status" value="1"/>
</dbReference>
<dbReference type="InterPro" id="IPR013783">
    <property type="entry name" value="Ig-like_fold"/>
</dbReference>
<dbReference type="RefSeq" id="WP_234994091.1">
    <property type="nucleotide sequence ID" value="NZ_FXAP01000003.1"/>
</dbReference>
<dbReference type="GO" id="GO:0004567">
    <property type="term" value="F:beta-mannosidase activity"/>
    <property type="evidence" value="ECO:0007669"/>
    <property type="project" value="UniProtKB-EC"/>
</dbReference>
<dbReference type="GO" id="GO:0005975">
    <property type="term" value="P:carbohydrate metabolic process"/>
    <property type="evidence" value="ECO:0007669"/>
    <property type="project" value="InterPro"/>
</dbReference>
<evidence type="ECO:0000259" key="7">
    <source>
        <dbReference type="Pfam" id="PF22666"/>
    </source>
</evidence>
<dbReference type="InterPro" id="IPR054593">
    <property type="entry name" value="Beta-mannosidase-like_N2"/>
</dbReference>
<dbReference type="InterPro" id="IPR006102">
    <property type="entry name" value="Ig-like_GH2"/>
</dbReference>
<sequence length="828" mass="91737">MSIIDTATVRPLTTRLLHEGWSLRAVGGAVPEAFVGTSIPATVPGLVHTDLLDAGLIPDPFLDRNEHLVTWIGSTDWEYRTTFDWEPDGHERHDLVFEGLDTVATVSVNGSVVATTRNQHRTYRIDVGAVLREGENELVVHFASPVAAADLASLEIGYRPHTYSHPFNAIRKAACNFGWDWGLDAASSGLWKPVSLQSWSTARLASVRPVVTVDGGEGRVAVHVDVERAGDGDAALALTATVIGANADVVLAAGADTAVVELTVPDVELWWPRGYGEQPLYDLDVVLGQDEARLGEWSKRIGFRTVAVELEPDAEGTSFRFVVNGEAVWVRGANWIPDDAFVTRVDRARLARRMDQAEFANLNLLRIWGGGYYESDDFYELCDERGIMVWQDFLFACAAYAEEEPLWSEVEAEARDNITRIMPHASLVLWNGNNENIWGFEEWGWEKRVQGRTWGMGYYLDLLPRLVAELDPAGNYTAGSPWSGTPDIPANDPDHGSVHLWELWNRVDYPAYRDVSPRFVAEFGWQGPATWSTIDRAISDSPLTPESPGMIHHQKATDGNDKLTDGLVAHLPLPDDTEDWHWAMSLNQANAVTVAIEHFRSWSPRCMGSIVWQLNDCWPVTSWAAVDGDERAKPLLYALRHVYADRLVTVQPRGESLVVAVLNDGPDAWADDLVIRRLRFDGTELASVRVPVDLDRRSSTLVQIPEAVAVAGSAPDEVLVATAGAERGFWSFAEARDSTIPAPRFSAEVARQEDGYAVTITAESFLRDLTLLVDKLDPAAVVDDQLVTLLPGERVTFHVRTEMELGEDELLSTRVVRTANQLVEDWAR</sequence>
<organism evidence="8 9">
    <name type="scientific">Plantibacter flavus</name>
    <dbReference type="NCBI Taxonomy" id="150123"/>
    <lineage>
        <taxon>Bacteria</taxon>
        <taxon>Bacillati</taxon>
        <taxon>Actinomycetota</taxon>
        <taxon>Actinomycetes</taxon>
        <taxon>Micrococcales</taxon>
        <taxon>Microbacteriaceae</taxon>
        <taxon>Plantibacter</taxon>
    </lineage>
</organism>